<dbReference type="Gene3D" id="2.60.40.10">
    <property type="entry name" value="Immunoglobulins"/>
    <property type="match status" value="1"/>
</dbReference>
<dbReference type="Gene3D" id="3.20.20.80">
    <property type="entry name" value="Glycosidases"/>
    <property type="match status" value="1"/>
</dbReference>
<dbReference type="SUPFAM" id="SSF51445">
    <property type="entry name" value="(Trans)glycosidases"/>
    <property type="match status" value="1"/>
</dbReference>
<dbReference type="InterPro" id="IPR017853">
    <property type="entry name" value="GH"/>
</dbReference>
<dbReference type="PROSITE" id="PS00608">
    <property type="entry name" value="GLYCOSYL_HYDROL_F2_2"/>
    <property type="match status" value="1"/>
</dbReference>
<dbReference type="InterPro" id="IPR036156">
    <property type="entry name" value="Beta-gal/glucu_dom_sf"/>
</dbReference>
<keyword evidence="7" id="KW-0732">Signal</keyword>
<accession>A0A914UZP8</accession>
<dbReference type="InterPro" id="IPR006102">
    <property type="entry name" value="Ig-like_GH2"/>
</dbReference>
<evidence type="ECO:0000256" key="1">
    <source>
        <dbReference type="ARBA" id="ARBA00003025"/>
    </source>
</evidence>
<dbReference type="GO" id="GO:0019391">
    <property type="term" value="P:glucuronoside catabolic process"/>
    <property type="evidence" value="ECO:0007669"/>
    <property type="project" value="TreeGrafter"/>
</dbReference>
<feature type="domain" description="Glycoside hydrolase family 2 immunoglobulin-like beta-sandwich" evidence="8">
    <location>
        <begin position="258"/>
        <end position="324"/>
    </location>
</feature>
<proteinExistence type="inferred from homology"/>
<dbReference type="PRINTS" id="PR00132">
    <property type="entry name" value="GLHYDRLASE2"/>
</dbReference>
<dbReference type="GO" id="GO:0030246">
    <property type="term" value="F:carbohydrate binding"/>
    <property type="evidence" value="ECO:0007669"/>
    <property type="project" value="TreeGrafter"/>
</dbReference>
<dbReference type="SUPFAM" id="SSF49785">
    <property type="entry name" value="Galactose-binding domain-like"/>
    <property type="match status" value="1"/>
</dbReference>
<dbReference type="SUPFAM" id="SSF49303">
    <property type="entry name" value="beta-Galactosidase/glucuronidase domain"/>
    <property type="match status" value="1"/>
</dbReference>
<dbReference type="PANTHER" id="PTHR10066:SF67">
    <property type="entry name" value="BETA-GLUCURONIDASE"/>
    <property type="match status" value="1"/>
</dbReference>
<evidence type="ECO:0000256" key="5">
    <source>
        <dbReference type="ARBA" id="ARBA00022801"/>
    </source>
</evidence>
<dbReference type="InterPro" id="IPR023232">
    <property type="entry name" value="Glyco_hydro_2_AS"/>
</dbReference>
<evidence type="ECO:0000259" key="10">
    <source>
        <dbReference type="Pfam" id="PF02837"/>
    </source>
</evidence>
<evidence type="ECO:0000313" key="12">
    <source>
        <dbReference type="WBParaSite" id="PSAMB.scaffold1399size32041.g12861.t1"/>
    </source>
</evidence>
<dbReference type="FunFam" id="2.60.120.260:FF:000198">
    <property type="entry name" value="Beta-glucuronidase"/>
    <property type="match status" value="1"/>
</dbReference>
<evidence type="ECO:0000256" key="6">
    <source>
        <dbReference type="ARBA" id="ARBA00023295"/>
    </source>
</evidence>
<dbReference type="InterPro" id="IPR006104">
    <property type="entry name" value="Glyco_hydro_2_N"/>
</dbReference>
<name>A0A914UZP8_9BILA</name>
<evidence type="ECO:0000313" key="11">
    <source>
        <dbReference type="Proteomes" id="UP000887566"/>
    </source>
</evidence>
<dbReference type="WBParaSite" id="PSAMB.scaffold1399size32041.g12861.t1">
    <property type="protein sequence ID" value="PSAMB.scaffold1399size32041.g12861.t1"/>
    <property type="gene ID" value="PSAMB.scaffold1399size32041.g12861"/>
</dbReference>
<evidence type="ECO:0000259" key="9">
    <source>
        <dbReference type="Pfam" id="PF02836"/>
    </source>
</evidence>
<dbReference type="InterPro" id="IPR008979">
    <property type="entry name" value="Galactose-bd-like_sf"/>
</dbReference>
<feature type="signal peptide" evidence="7">
    <location>
        <begin position="1"/>
        <end position="16"/>
    </location>
</feature>
<dbReference type="AlphaFoldDB" id="A0A914UZP8"/>
<evidence type="ECO:0000256" key="7">
    <source>
        <dbReference type="SAM" id="SignalP"/>
    </source>
</evidence>
<dbReference type="Gene3D" id="2.60.120.260">
    <property type="entry name" value="Galactose-binding domain-like"/>
    <property type="match status" value="1"/>
</dbReference>
<dbReference type="PANTHER" id="PTHR10066">
    <property type="entry name" value="BETA-GLUCURONIDASE"/>
    <property type="match status" value="1"/>
</dbReference>
<evidence type="ECO:0000256" key="2">
    <source>
        <dbReference type="ARBA" id="ARBA00007401"/>
    </source>
</evidence>
<comment type="function">
    <text evidence="1">Plays an important role in the degradation of dermatan and keratan sulfates.</text>
</comment>
<dbReference type="InterPro" id="IPR006103">
    <property type="entry name" value="Glyco_hydro_2_cat"/>
</dbReference>
<feature type="chain" id="PRO_5037182117" description="Beta-glucuronidase" evidence="7">
    <location>
        <begin position="17"/>
        <end position="457"/>
    </location>
</feature>
<dbReference type="InterPro" id="IPR006101">
    <property type="entry name" value="Glyco_hydro_2"/>
</dbReference>
<evidence type="ECO:0000256" key="3">
    <source>
        <dbReference type="ARBA" id="ARBA00012761"/>
    </source>
</evidence>
<feature type="domain" description="Glycosyl hydrolases family 2 sugar binding" evidence="10">
    <location>
        <begin position="28"/>
        <end position="223"/>
    </location>
</feature>
<keyword evidence="5" id="KW-0378">Hydrolase</keyword>
<reference evidence="12" key="1">
    <citation type="submission" date="2022-11" db="UniProtKB">
        <authorList>
            <consortium name="WormBaseParasite"/>
        </authorList>
    </citation>
    <scope>IDENTIFICATION</scope>
</reference>
<sequence length="457" mass="52331">MLLACIIACAFISAEGLLFPQENEHRQLKELDGLWWFVREPSNSDAIGFANSWFNHDFSDFENATKLPVPCAYNDLTQDIQLRDHVGWVWYQRTFFVPSDWQQRRVVIRFGSVNYFAAVFINGHNVINHTGGHLPFEVDINDIVSFTSSNRVTVAVNNTLSHATIPPGEFVYKKGGMAAVAGKKYQPWTANHIEYPPGFFVQTPGFDFFNYAGILRPVYLYATQHIFIKDMHIVTTIDGILNYTVNTVGMSVKSGDEITVRLRDRRNEEVAVGNNRAGTLVVDNPQLWWPIGMGQRPGYLYTLEVTLYAERQPVDIYRLSVGIRDVKVGKSLEINGKPFYCQGFGMHEDSEIHGRGFDRAVMVKDLNLVQWMGGNCYRTSHYPYSEERQFEADRRGIAVFAETPAVGVKVFNKPNELLHQQMLRELIERDRNHPSVIVWSVSNEPHTYDKKARSYFQ</sequence>
<dbReference type="InterPro" id="IPR013783">
    <property type="entry name" value="Ig-like_fold"/>
</dbReference>
<dbReference type="GO" id="GO:0005975">
    <property type="term" value="P:carbohydrate metabolic process"/>
    <property type="evidence" value="ECO:0007669"/>
    <property type="project" value="InterPro"/>
</dbReference>
<dbReference type="EC" id="3.2.1.31" evidence="3"/>
<dbReference type="GO" id="GO:0004566">
    <property type="term" value="F:beta-glucuronidase activity"/>
    <property type="evidence" value="ECO:0007669"/>
    <property type="project" value="UniProtKB-EC"/>
</dbReference>
<dbReference type="GO" id="GO:0005615">
    <property type="term" value="C:extracellular space"/>
    <property type="evidence" value="ECO:0007669"/>
    <property type="project" value="TreeGrafter"/>
</dbReference>
<organism evidence="11 12">
    <name type="scientific">Plectus sambesii</name>
    <dbReference type="NCBI Taxonomy" id="2011161"/>
    <lineage>
        <taxon>Eukaryota</taxon>
        <taxon>Metazoa</taxon>
        <taxon>Ecdysozoa</taxon>
        <taxon>Nematoda</taxon>
        <taxon>Chromadorea</taxon>
        <taxon>Plectida</taxon>
        <taxon>Plectina</taxon>
        <taxon>Plectoidea</taxon>
        <taxon>Plectidae</taxon>
        <taxon>Plectus</taxon>
    </lineage>
</organism>
<dbReference type="Pfam" id="PF02837">
    <property type="entry name" value="Glyco_hydro_2_N"/>
    <property type="match status" value="1"/>
</dbReference>
<evidence type="ECO:0000256" key="4">
    <source>
        <dbReference type="ARBA" id="ARBA00016205"/>
    </source>
</evidence>
<evidence type="ECO:0000259" key="8">
    <source>
        <dbReference type="Pfam" id="PF00703"/>
    </source>
</evidence>
<keyword evidence="11" id="KW-1185">Reference proteome</keyword>
<protein>
    <recommendedName>
        <fullName evidence="4">Beta-glucuronidase</fullName>
        <ecNumber evidence="3">3.2.1.31</ecNumber>
    </recommendedName>
</protein>
<dbReference type="Pfam" id="PF02836">
    <property type="entry name" value="Glyco_hydro_2_C"/>
    <property type="match status" value="1"/>
</dbReference>
<comment type="similarity">
    <text evidence="2">Belongs to the glycosyl hydrolase 2 family.</text>
</comment>
<feature type="domain" description="Glycoside hydrolase family 2 catalytic" evidence="9">
    <location>
        <begin position="330"/>
        <end position="447"/>
    </location>
</feature>
<dbReference type="Pfam" id="PF00703">
    <property type="entry name" value="Glyco_hydro_2"/>
    <property type="match status" value="1"/>
</dbReference>
<keyword evidence="6" id="KW-0326">Glycosidase</keyword>
<dbReference type="Proteomes" id="UP000887566">
    <property type="component" value="Unplaced"/>
</dbReference>